<dbReference type="AlphaFoldDB" id="A0A1Y1WDY0"/>
<feature type="transmembrane region" description="Helical" evidence="2">
    <location>
        <begin position="740"/>
        <end position="762"/>
    </location>
</feature>
<feature type="compositionally biased region" description="Polar residues" evidence="1">
    <location>
        <begin position="568"/>
        <end position="589"/>
    </location>
</feature>
<keyword evidence="2" id="KW-0812">Transmembrane</keyword>
<keyword evidence="4" id="KW-1185">Reference proteome</keyword>
<evidence type="ECO:0000313" key="4">
    <source>
        <dbReference type="Proteomes" id="UP000193944"/>
    </source>
</evidence>
<organism evidence="3 4">
    <name type="scientific">Anaeromyces robustus</name>
    <dbReference type="NCBI Taxonomy" id="1754192"/>
    <lineage>
        <taxon>Eukaryota</taxon>
        <taxon>Fungi</taxon>
        <taxon>Fungi incertae sedis</taxon>
        <taxon>Chytridiomycota</taxon>
        <taxon>Chytridiomycota incertae sedis</taxon>
        <taxon>Neocallimastigomycetes</taxon>
        <taxon>Neocallimastigales</taxon>
        <taxon>Neocallimastigaceae</taxon>
        <taxon>Anaeromyces</taxon>
    </lineage>
</organism>
<evidence type="ECO:0000256" key="1">
    <source>
        <dbReference type="SAM" id="MobiDB-lite"/>
    </source>
</evidence>
<accession>A0A1Y1WDY0</accession>
<comment type="caution">
    <text evidence="3">The sequence shown here is derived from an EMBL/GenBank/DDBJ whole genome shotgun (WGS) entry which is preliminary data.</text>
</comment>
<dbReference type="PANTHER" id="PTHR42264">
    <property type="entry name" value="EPHRIN_REC_LIKE DOMAIN-CONTAINING PROTEIN"/>
    <property type="match status" value="1"/>
</dbReference>
<gene>
    <name evidence="3" type="ORF">BCR32DRAFT_250074</name>
</gene>
<feature type="transmembrane region" description="Helical" evidence="2">
    <location>
        <begin position="472"/>
        <end position="489"/>
    </location>
</feature>
<feature type="transmembrane region" description="Helical" evidence="2">
    <location>
        <begin position="495"/>
        <end position="520"/>
    </location>
</feature>
<feature type="transmembrane region" description="Helical" evidence="2">
    <location>
        <begin position="427"/>
        <end position="452"/>
    </location>
</feature>
<feature type="transmembrane region" description="Helical" evidence="2">
    <location>
        <begin position="369"/>
        <end position="387"/>
    </location>
</feature>
<evidence type="ECO:0000256" key="2">
    <source>
        <dbReference type="SAM" id="Phobius"/>
    </source>
</evidence>
<keyword evidence="2" id="KW-1133">Transmembrane helix</keyword>
<dbReference type="Proteomes" id="UP000193944">
    <property type="component" value="Unassembled WGS sequence"/>
</dbReference>
<feature type="compositionally biased region" description="Polar residues" evidence="1">
    <location>
        <begin position="602"/>
        <end position="612"/>
    </location>
</feature>
<dbReference type="OrthoDB" id="2155441at2759"/>
<feature type="region of interest" description="Disordered" evidence="1">
    <location>
        <begin position="568"/>
        <end position="668"/>
    </location>
</feature>
<reference evidence="3 4" key="2">
    <citation type="submission" date="2016-08" db="EMBL/GenBank/DDBJ databases">
        <title>Pervasive Adenine N6-methylation of Active Genes in Fungi.</title>
        <authorList>
            <consortium name="DOE Joint Genome Institute"/>
            <person name="Mondo S.J."/>
            <person name="Dannebaum R.O."/>
            <person name="Kuo R.C."/>
            <person name="Labutti K."/>
            <person name="Haridas S."/>
            <person name="Kuo A."/>
            <person name="Salamov A."/>
            <person name="Ahrendt S.R."/>
            <person name="Lipzen A."/>
            <person name="Sullivan W."/>
            <person name="Andreopoulos W.B."/>
            <person name="Clum A."/>
            <person name="Lindquist E."/>
            <person name="Daum C."/>
            <person name="Ramamoorthy G.K."/>
            <person name="Gryganskyi A."/>
            <person name="Culley D."/>
            <person name="Magnuson J.K."/>
            <person name="James T.Y."/>
            <person name="O'Malley M.A."/>
            <person name="Stajich J.E."/>
            <person name="Spatafora J.W."/>
            <person name="Visel A."/>
            <person name="Grigoriev I.V."/>
        </authorList>
    </citation>
    <scope>NUCLEOTIDE SEQUENCE [LARGE SCALE GENOMIC DNA]</scope>
    <source>
        <strain evidence="3 4">S4</strain>
    </source>
</reference>
<feature type="transmembrane region" description="Helical" evidence="2">
    <location>
        <begin position="709"/>
        <end position="734"/>
    </location>
</feature>
<keyword evidence="2" id="KW-0472">Membrane</keyword>
<dbReference type="EMBL" id="MCFG01000399">
    <property type="protein sequence ID" value="ORX71731.1"/>
    <property type="molecule type" value="Genomic_DNA"/>
</dbReference>
<proteinExistence type="predicted"/>
<feature type="transmembrane region" description="Helical" evidence="2">
    <location>
        <begin position="399"/>
        <end position="421"/>
    </location>
</feature>
<protein>
    <submittedName>
        <fullName evidence="3">Uncharacterized protein</fullName>
    </submittedName>
</protein>
<reference evidence="3 4" key="1">
    <citation type="submission" date="2016-08" db="EMBL/GenBank/DDBJ databases">
        <title>A Parts List for Fungal Cellulosomes Revealed by Comparative Genomics.</title>
        <authorList>
            <consortium name="DOE Joint Genome Institute"/>
            <person name="Haitjema C.H."/>
            <person name="Gilmore S.P."/>
            <person name="Henske J.K."/>
            <person name="Solomon K.V."/>
            <person name="De Groot R."/>
            <person name="Kuo A."/>
            <person name="Mondo S.J."/>
            <person name="Salamov A.A."/>
            <person name="Labutti K."/>
            <person name="Zhao Z."/>
            <person name="Chiniquy J."/>
            <person name="Barry K."/>
            <person name="Brewer H.M."/>
            <person name="Purvine S.O."/>
            <person name="Wright A.T."/>
            <person name="Boxma B."/>
            <person name="Van Alen T."/>
            <person name="Hackstein J.H."/>
            <person name="Baker S.E."/>
            <person name="Grigoriev I.V."/>
            <person name="O'Malley M.A."/>
        </authorList>
    </citation>
    <scope>NUCLEOTIDE SEQUENCE [LARGE SCALE GENOMIC DNA]</scope>
    <source>
        <strain evidence="3 4">S4</strain>
    </source>
</reference>
<dbReference type="PANTHER" id="PTHR42264:SF6">
    <property type="entry name" value="TRANSMEMBRANE PROTEIN"/>
    <property type="match status" value="1"/>
</dbReference>
<feature type="compositionally biased region" description="Polar residues" evidence="1">
    <location>
        <begin position="653"/>
        <end position="666"/>
    </location>
</feature>
<evidence type="ECO:0000313" key="3">
    <source>
        <dbReference type="EMBL" id="ORX71731.1"/>
    </source>
</evidence>
<name>A0A1Y1WDY0_9FUNG</name>
<sequence>MNLANLFNYIYKLPLYIFKTYIVISLLSINPSNSISKNDNKSYNSYKRNFGISLTKAFFTSTYFDFSSYDRVLSISNFGYEKGGEIIIRLDEVVLQFQNRRFRTYSNYTFFQDLYIGVCETQKWLDFLRENDNDKNYPYYVNSTYYGESNNNTETINTNNKARSIDNTIIGEIINSGFLNNENIISIKTLMNTTESVQIINKNSTYGKTTVKVGDFVNNFQIFQFEQYNGDPKIYDIDKNTINDIQRSLDDQYYYSENTYELDDDNIINNSTESNNDDNDVYIVDRFLDLLIESNIYVNLTSFYDLAVDSESYKFQMKIPKDGHYTIFMLKTKSLVSMGFDGDITVLLKNPYKYPHFSTDQYNLIKEHSLILGIWMILFLLWICTWIKKIKVELPLAKLLSFFPLINIIILGLEIIKYQYYGKNGDYSVLVVLSLGILLMLRTAAFCFGVLYFSKGMYIVRIMMIPDENRSILAVTAFTALTDAIFVGLGEGSSIAMVVFKILLYMLMYKNYIHHIYVLWKYLRKIKEDYSKEYSKTFEKSDDRLTKMTYDELRRLISPDACYSPNQNITSSPIRFSTRSSESKSNTAKFNDEPPPIPVRSASLNRTPNSHDPQIPNKVFNHSLNIENNKSSPPIPNINNNSINNQWNTSENPKISSPSGIQSNSLNDKKDKKIENNEFMKSRKIISIEENTLLYSQILIESYKNKLSLLIKLFVVSIVMSLVDLTCRALLLPYYYDDDYLFYLIYESFFIFVFIIYGILLYPKVPKNYIWVPKWVIENTTQPISDIDLEFMN</sequence>
<feature type="compositionally biased region" description="Low complexity" evidence="1">
    <location>
        <begin position="625"/>
        <end position="652"/>
    </location>
</feature>